<dbReference type="PROSITE" id="PS50977">
    <property type="entry name" value="HTH_TETR_2"/>
    <property type="match status" value="1"/>
</dbReference>
<accession>A0A9D1P198</accession>
<reference evidence="4" key="1">
    <citation type="submission" date="2020-10" db="EMBL/GenBank/DDBJ databases">
        <authorList>
            <person name="Gilroy R."/>
        </authorList>
    </citation>
    <scope>NUCLEOTIDE SEQUENCE</scope>
    <source>
        <strain evidence="4">CHK188-20938</strain>
    </source>
</reference>
<dbReference type="SUPFAM" id="SSF46689">
    <property type="entry name" value="Homeodomain-like"/>
    <property type="match status" value="1"/>
</dbReference>
<gene>
    <name evidence="4" type="ORF">IAB71_01595</name>
</gene>
<proteinExistence type="predicted"/>
<reference evidence="4" key="2">
    <citation type="journal article" date="2021" name="PeerJ">
        <title>Extensive microbial diversity within the chicken gut microbiome revealed by metagenomics and culture.</title>
        <authorList>
            <person name="Gilroy R."/>
            <person name="Ravi A."/>
            <person name="Getino M."/>
            <person name="Pursley I."/>
            <person name="Horton D.L."/>
            <person name="Alikhan N.F."/>
            <person name="Baker D."/>
            <person name="Gharbi K."/>
            <person name="Hall N."/>
            <person name="Watson M."/>
            <person name="Adriaenssens E.M."/>
            <person name="Foster-Nyarko E."/>
            <person name="Jarju S."/>
            <person name="Secka A."/>
            <person name="Antonio M."/>
            <person name="Oren A."/>
            <person name="Chaudhuri R.R."/>
            <person name="La Ragione R."/>
            <person name="Hildebrand F."/>
            <person name="Pallen M.J."/>
        </authorList>
    </citation>
    <scope>NUCLEOTIDE SEQUENCE</scope>
    <source>
        <strain evidence="4">CHK188-20938</strain>
    </source>
</reference>
<dbReference type="InterPro" id="IPR050624">
    <property type="entry name" value="HTH-type_Tx_Regulator"/>
</dbReference>
<dbReference type="InterPro" id="IPR009057">
    <property type="entry name" value="Homeodomain-like_sf"/>
</dbReference>
<feature type="domain" description="HTH tetR-type" evidence="3">
    <location>
        <begin position="1"/>
        <end position="47"/>
    </location>
</feature>
<dbReference type="Gene3D" id="1.10.357.10">
    <property type="entry name" value="Tetracycline Repressor, domain 2"/>
    <property type="match status" value="1"/>
</dbReference>
<comment type="caution">
    <text evidence="4">The sequence shown here is derived from an EMBL/GenBank/DDBJ whole genome shotgun (WGS) entry which is preliminary data.</text>
</comment>
<dbReference type="InterPro" id="IPR001647">
    <property type="entry name" value="HTH_TetR"/>
</dbReference>
<dbReference type="PANTHER" id="PTHR43479:SF7">
    <property type="entry name" value="TETR-FAMILY TRANSCRIPTIONAL REGULATOR"/>
    <property type="match status" value="1"/>
</dbReference>
<dbReference type="AlphaFoldDB" id="A0A9D1P198"/>
<evidence type="ECO:0000313" key="5">
    <source>
        <dbReference type="Proteomes" id="UP000824169"/>
    </source>
</evidence>
<evidence type="ECO:0000256" key="1">
    <source>
        <dbReference type="ARBA" id="ARBA00023125"/>
    </source>
</evidence>
<name>A0A9D1P198_9FIRM</name>
<sequence length="170" mass="20234">MQQKPFSRITVTEICRASEINRGTFYLHYYDLDDVLDDVIEEMIQDTTQVFDHVMCPEKDRCTYPFCRKVQESREFRILFSDETASARLLDKLCELSKEDFITRLMQNSLLSYEQAEAVLYFQMNGCLAINKRMLKNNCRDWNSIQQAIDRFIKSGLESFLIRDERQNRP</sequence>
<evidence type="ECO:0000259" key="3">
    <source>
        <dbReference type="PROSITE" id="PS50977"/>
    </source>
</evidence>
<evidence type="ECO:0000313" key="4">
    <source>
        <dbReference type="EMBL" id="HIV24472.1"/>
    </source>
</evidence>
<evidence type="ECO:0000256" key="2">
    <source>
        <dbReference type="PROSITE-ProRule" id="PRU00335"/>
    </source>
</evidence>
<keyword evidence="1 2" id="KW-0238">DNA-binding</keyword>
<protein>
    <submittedName>
        <fullName evidence="4">TetR/AcrR family transcriptional regulator</fullName>
    </submittedName>
</protein>
<organism evidence="4 5">
    <name type="scientific">Candidatus Scatomonas pullistercoris</name>
    <dbReference type="NCBI Taxonomy" id="2840920"/>
    <lineage>
        <taxon>Bacteria</taxon>
        <taxon>Bacillati</taxon>
        <taxon>Bacillota</taxon>
        <taxon>Clostridia</taxon>
        <taxon>Lachnospirales</taxon>
        <taxon>Lachnospiraceae</taxon>
        <taxon>Lachnospiraceae incertae sedis</taxon>
        <taxon>Candidatus Scatomonas</taxon>
    </lineage>
</organism>
<dbReference type="Proteomes" id="UP000824169">
    <property type="component" value="Unassembled WGS sequence"/>
</dbReference>
<dbReference type="GO" id="GO:0003677">
    <property type="term" value="F:DNA binding"/>
    <property type="evidence" value="ECO:0007669"/>
    <property type="project" value="UniProtKB-UniRule"/>
</dbReference>
<dbReference type="EMBL" id="DVOO01000006">
    <property type="protein sequence ID" value="HIV24472.1"/>
    <property type="molecule type" value="Genomic_DNA"/>
</dbReference>
<dbReference type="PANTHER" id="PTHR43479">
    <property type="entry name" value="ACREF/ENVCD OPERON REPRESSOR-RELATED"/>
    <property type="match status" value="1"/>
</dbReference>
<feature type="DNA-binding region" description="H-T-H motif" evidence="2">
    <location>
        <begin position="10"/>
        <end position="29"/>
    </location>
</feature>